<feature type="domain" description="Glyceraldehyde 3-phosphate dehydrogenase NAD(P) binding" evidence="10">
    <location>
        <begin position="3"/>
        <end position="155"/>
    </location>
</feature>
<dbReference type="AlphaFoldDB" id="A0A6J4UBN8"/>
<evidence type="ECO:0000256" key="3">
    <source>
        <dbReference type="ARBA" id="ARBA00023002"/>
    </source>
</evidence>
<feature type="site" description="Activates thiol group during catalysis" evidence="7">
    <location>
        <position position="182"/>
    </location>
</feature>
<sequence length="344" mass="36872">MVYRVGINGFGRIGRQVFKAIDVGGFSDLFQVVAVNDLTSPEALAHLLKYDSTYGRYDAEIEPTAEGVRVNGDEVRVYAEKEPAKIPWGTEGVDVVVESTGRFTAADQARAHVTAGAKKVVISAPATGEDLTIVLGVNEEAYDPARHTIISNASCTTNCLAPVAKVILDTFGIRRGLMTTVHSYTADQVLVDGPHKDLRRARSAATNIIPTSTGAARALALVIPELKGKFDGFSLRVPTPTVSIVDFVVETERGANVGEINAAFRTAEASDAMQGILGYSDEPLVSNDFRHDSRSAIVDGLSTMAMGETLVKVVAWYDNEWGYSCRVADLVALLCEKGFDGIEA</sequence>
<gene>
    <name evidence="11" type="ORF">AVDCRST_MAG19-284</name>
</gene>
<feature type="binding site" evidence="6">
    <location>
        <begin position="12"/>
        <end position="13"/>
    </location>
    <ligand>
        <name>NAD(+)</name>
        <dbReference type="ChEBI" id="CHEBI:57540"/>
    </ligand>
</feature>
<feature type="binding site" evidence="5">
    <location>
        <position position="236"/>
    </location>
    <ligand>
        <name>D-glyceraldehyde 3-phosphate</name>
        <dbReference type="ChEBI" id="CHEBI:59776"/>
    </ligand>
</feature>
<dbReference type="InterPro" id="IPR020831">
    <property type="entry name" value="GlycerAld/Erythrose_P_DH"/>
</dbReference>
<dbReference type="PIRSF" id="PIRSF000149">
    <property type="entry name" value="GAP_DH"/>
    <property type="match status" value="1"/>
</dbReference>
<keyword evidence="3 9" id="KW-0560">Oxidoreductase</keyword>
<keyword evidence="6" id="KW-0547">Nucleotide-binding</keyword>
<dbReference type="SUPFAM" id="SSF51735">
    <property type="entry name" value="NAD(P)-binding Rossmann-fold domains"/>
    <property type="match status" value="1"/>
</dbReference>
<dbReference type="NCBIfam" id="TIGR01534">
    <property type="entry name" value="GAPDH-I"/>
    <property type="match status" value="1"/>
</dbReference>
<dbReference type="GO" id="GO:0016620">
    <property type="term" value="F:oxidoreductase activity, acting on the aldehyde or oxo group of donors, NAD or NADP as acceptor"/>
    <property type="evidence" value="ECO:0007669"/>
    <property type="project" value="InterPro"/>
</dbReference>
<dbReference type="EMBL" id="CADCWL010000017">
    <property type="protein sequence ID" value="CAA9546365.1"/>
    <property type="molecule type" value="Genomic_DNA"/>
</dbReference>
<dbReference type="PANTHER" id="PTHR43148">
    <property type="entry name" value="GLYCERALDEHYDE-3-PHOSPHATE DEHYDROGENASE 2"/>
    <property type="match status" value="1"/>
</dbReference>
<feature type="binding site" evidence="5">
    <location>
        <begin position="213"/>
        <end position="214"/>
    </location>
    <ligand>
        <name>D-glyceraldehyde 3-phosphate</name>
        <dbReference type="ChEBI" id="CHEBI:59776"/>
    </ligand>
</feature>
<evidence type="ECO:0000259" key="10">
    <source>
        <dbReference type="SMART" id="SM00846"/>
    </source>
</evidence>
<feature type="binding site" evidence="6">
    <location>
        <position position="319"/>
    </location>
    <ligand>
        <name>NAD(+)</name>
        <dbReference type="ChEBI" id="CHEBI:57540"/>
    </ligand>
</feature>
<dbReference type="Gene3D" id="3.30.360.10">
    <property type="entry name" value="Dihydrodipicolinate Reductase, domain 2"/>
    <property type="match status" value="1"/>
</dbReference>
<reference evidence="11" key="1">
    <citation type="submission" date="2020-02" db="EMBL/GenBank/DDBJ databases">
        <authorList>
            <person name="Meier V. D."/>
        </authorList>
    </citation>
    <scope>NUCLEOTIDE SEQUENCE</scope>
    <source>
        <strain evidence="11">AVDCRST_MAG19</strain>
    </source>
</reference>
<feature type="active site" description="Nucleophile" evidence="4">
    <location>
        <position position="155"/>
    </location>
</feature>
<evidence type="ECO:0000256" key="8">
    <source>
        <dbReference type="RuleBase" id="RU000397"/>
    </source>
</evidence>
<dbReference type="InterPro" id="IPR020828">
    <property type="entry name" value="GlycerAld_3-P_DH_NAD(P)-bd"/>
</dbReference>
<dbReference type="GO" id="GO:0051287">
    <property type="term" value="F:NAD binding"/>
    <property type="evidence" value="ECO:0007669"/>
    <property type="project" value="InterPro"/>
</dbReference>
<dbReference type="InterPro" id="IPR020829">
    <property type="entry name" value="GlycerAld_3-P_DH_cat"/>
</dbReference>
<dbReference type="Pfam" id="PF02800">
    <property type="entry name" value="Gp_dh_C"/>
    <property type="match status" value="1"/>
</dbReference>
<evidence type="ECO:0000256" key="4">
    <source>
        <dbReference type="PIRSR" id="PIRSR000149-1"/>
    </source>
</evidence>
<evidence type="ECO:0000256" key="6">
    <source>
        <dbReference type="PIRSR" id="PIRSR000149-3"/>
    </source>
</evidence>
<dbReference type="Pfam" id="PF00044">
    <property type="entry name" value="Gp_dh_N"/>
    <property type="match status" value="1"/>
</dbReference>
<evidence type="ECO:0000256" key="7">
    <source>
        <dbReference type="PIRSR" id="PIRSR000149-4"/>
    </source>
</evidence>
<dbReference type="CDD" id="cd18126">
    <property type="entry name" value="GAPDH_I_C"/>
    <property type="match status" value="1"/>
</dbReference>
<dbReference type="SUPFAM" id="SSF55347">
    <property type="entry name" value="Glyceraldehyde-3-phosphate dehydrogenase-like, C-terminal domain"/>
    <property type="match status" value="1"/>
</dbReference>
<feature type="binding site" evidence="5">
    <location>
        <position position="185"/>
    </location>
    <ligand>
        <name>D-glyceraldehyde 3-phosphate</name>
        <dbReference type="ChEBI" id="CHEBI:59776"/>
    </ligand>
</feature>
<feature type="binding site" evidence="6">
    <location>
        <position position="37"/>
    </location>
    <ligand>
        <name>NAD(+)</name>
        <dbReference type="ChEBI" id="CHEBI:57540"/>
    </ligand>
</feature>
<dbReference type="InterPro" id="IPR036291">
    <property type="entry name" value="NAD(P)-bd_dom_sf"/>
</dbReference>
<keyword evidence="6" id="KW-0520">NAD</keyword>
<dbReference type="CDD" id="cd05214">
    <property type="entry name" value="GAPDH_I_N"/>
    <property type="match status" value="1"/>
</dbReference>
<evidence type="ECO:0000256" key="1">
    <source>
        <dbReference type="ARBA" id="ARBA00007406"/>
    </source>
</evidence>
<dbReference type="InterPro" id="IPR006424">
    <property type="entry name" value="Glyceraldehyde-3-P_DH_1"/>
</dbReference>
<accession>A0A6J4UBN8</accession>
<organism evidence="11">
    <name type="scientific">uncultured Thermomicrobiales bacterium</name>
    <dbReference type="NCBI Taxonomy" id="1645740"/>
    <lineage>
        <taxon>Bacteria</taxon>
        <taxon>Pseudomonadati</taxon>
        <taxon>Thermomicrobiota</taxon>
        <taxon>Thermomicrobia</taxon>
        <taxon>Thermomicrobiales</taxon>
        <taxon>environmental samples</taxon>
    </lineage>
</organism>
<dbReference type="PRINTS" id="PR00078">
    <property type="entry name" value="G3PDHDRGNASE"/>
</dbReference>
<comment type="similarity">
    <text evidence="1 8">Belongs to the glyceraldehyde-3-phosphate dehydrogenase family.</text>
</comment>
<dbReference type="SMART" id="SM00846">
    <property type="entry name" value="Gp_dh_N"/>
    <property type="match status" value="1"/>
</dbReference>
<dbReference type="GO" id="GO:0050661">
    <property type="term" value="F:NADP binding"/>
    <property type="evidence" value="ECO:0007669"/>
    <property type="project" value="InterPro"/>
</dbReference>
<feature type="binding site" evidence="6">
    <location>
        <position position="123"/>
    </location>
    <ligand>
        <name>NAD(+)</name>
        <dbReference type="ChEBI" id="CHEBI:57540"/>
    </ligand>
</feature>
<comment type="subunit">
    <text evidence="2">Homotetramer.</text>
</comment>
<dbReference type="FunFam" id="3.40.50.720:FF:000001">
    <property type="entry name" value="Glyceraldehyde-3-phosphate dehydrogenase"/>
    <property type="match status" value="1"/>
</dbReference>
<dbReference type="Gene3D" id="3.40.50.720">
    <property type="entry name" value="NAD(P)-binding Rossmann-like Domain"/>
    <property type="match status" value="1"/>
</dbReference>
<evidence type="ECO:0000256" key="5">
    <source>
        <dbReference type="PIRSR" id="PIRSR000149-2"/>
    </source>
</evidence>
<protein>
    <recommendedName>
        <fullName evidence="9">Glyceraldehyde-3-phosphate dehydrogenase</fullName>
        <ecNumber evidence="9">1.2.1.-</ecNumber>
    </recommendedName>
</protein>
<dbReference type="InterPro" id="IPR020830">
    <property type="entry name" value="GlycerAld_3-P_DH_AS"/>
</dbReference>
<feature type="binding site" evidence="5">
    <location>
        <begin position="154"/>
        <end position="156"/>
    </location>
    <ligand>
        <name>D-glyceraldehyde 3-phosphate</name>
        <dbReference type="ChEBI" id="CHEBI:59776"/>
    </ligand>
</feature>
<dbReference type="EC" id="1.2.1.-" evidence="9"/>
<proteinExistence type="inferred from homology"/>
<dbReference type="PROSITE" id="PS00071">
    <property type="entry name" value="GAPDH"/>
    <property type="match status" value="1"/>
</dbReference>
<name>A0A6J4UBN8_9BACT</name>
<dbReference type="FunFam" id="3.30.360.10:FF:000002">
    <property type="entry name" value="Glyceraldehyde-3-phosphate dehydrogenase"/>
    <property type="match status" value="1"/>
</dbReference>
<dbReference type="GO" id="GO:0006006">
    <property type="term" value="P:glucose metabolic process"/>
    <property type="evidence" value="ECO:0007669"/>
    <property type="project" value="InterPro"/>
</dbReference>
<evidence type="ECO:0000313" key="11">
    <source>
        <dbReference type="EMBL" id="CAA9546365.1"/>
    </source>
</evidence>
<evidence type="ECO:0000256" key="2">
    <source>
        <dbReference type="ARBA" id="ARBA00011881"/>
    </source>
</evidence>
<evidence type="ECO:0000256" key="9">
    <source>
        <dbReference type="RuleBase" id="RU361160"/>
    </source>
</evidence>